<dbReference type="AlphaFoldDB" id="A0A0A9FHG8"/>
<organism evidence="1">
    <name type="scientific">Arundo donax</name>
    <name type="common">Giant reed</name>
    <name type="synonym">Donax arundinaceus</name>
    <dbReference type="NCBI Taxonomy" id="35708"/>
    <lineage>
        <taxon>Eukaryota</taxon>
        <taxon>Viridiplantae</taxon>
        <taxon>Streptophyta</taxon>
        <taxon>Embryophyta</taxon>
        <taxon>Tracheophyta</taxon>
        <taxon>Spermatophyta</taxon>
        <taxon>Magnoliopsida</taxon>
        <taxon>Liliopsida</taxon>
        <taxon>Poales</taxon>
        <taxon>Poaceae</taxon>
        <taxon>PACMAD clade</taxon>
        <taxon>Arundinoideae</taxon>
        <taxon>Arundineae</taxon>
        <taxon>Arundo</taxon>
    </lineage>
</organism>
<reference evidence="1" key="2">
    <citation type="journal article" date="2015" name="Data Brief">
        <title>Shoot transcriptome of the giant reed, Arundo donax.</title>
        <authorList>
            <person name="Barrero R.A."/>
            <person name="Guerrero F.D."/>
            <person name="Moolhuijzen P."/>
            <person name="Goolsby J.A."/>
            <person name="Tidwell J."/>
            <person name="Bellgard S.E."/>
            <person name="Bellgard M.I."/>
        </authorList>
    </citation>
    <scope>NUCLEOTIDE SEQUENCE</scope>
    <source>
        <tissue evidence="1">Shoot tissue taken approximately 20 cm above the soil surface</tissue>
    </source>
</reference>
<evidence type="ECO:0000313" key="1">
    <source>
        <dbReference type="EMBL" id="JAE11797.1"/>
    </source>
</evidence>
<reference evidence="1" key="1">
    <citation type="submission" date="2014-09" db="EMBL/GenBank/DDBJ databases">
        <authorList>
            <person name="Magalhaes I.L.F."/>
            <person name="Oliveira U."/>
            <person name="Santos F.R."/>
            <person name="Vidigal T.H.D.A."/>
            <person name="Brescovit A.D."/>
            <person name="Santos A.J."/>
        </authorList>
    </citation>
    <scope>NUCLEOTIDE SEQUENCE</scope>
    <source>
        <tissue evidence="1">Shoot tissue taken approximately 20 cm above the soil surface</tissue>
    </source>
</reference>
<name>A0A0A9FHG8_ARUDO</name>
<dbReference type="EMBL" id="GBRH01186099">
    <property type="protein sequence ID" value="JAE11797.1"/>
    <property type="molecule type" value="Transcribed_RNA"/>
</dbReference>
<proteinExistence type="predicted"/>
<protein>
    <submittedName>
        <fullName evidence="1">Uncharacterized protein</fullName>
    </submittedName>
</protein>
<accession>A0A0A9FHG8</accession>
<sequence length="59" mass="6775">MCPVATRNSTRYSITTSFCRLIMILTMLCNISRNDEEELSQDDFALGYHLGLTCELLRN</sequence>